<dbReference type="Pfam" id="PF13640">
    <property type="entry name" value="2OG-FeII_Oxy_3"/>
    <property type="match status" value="1"/>
</dbReference>
<evidence type="ECO:0000259" key="6">
    <source>
        <dbReference type="PROSITE" id="PS51471"/>
    </source>
</evidence>
<name>A0A3G5AHF3_9VIRU</name>
<dbReference type="InterPro" id="IPR044862">
    <property type="entry name" value="Pro_4_hyd_alph_FE2OG_OXY"/>
</dbReference>
<evidence type="ECO:0000313" key="7">
    <source>
        <dbReference type="EMBL" id="AYV86590.1"/>
    </source>
</evidence>
<dbReference type="Gene3D" id="2.60.120.620">
    <property type="entry name" value="q2cbj1_9rhob like domain"/>
    <property type="match status" value="1"/>
</dbReference>
<dbReference type="InterPro" id="IPR006620">
    <property type="entry name" value="Pro_4_hyd_alph"/>
</dbReference>
<evidence type="ECO:0000256" key="2">
    <source>
        <dbReference type="ARBA" id="ARBA00022723"/>
    </source>
</evidence>
<keyword evidence="3" id="KW-0223">Dioxygenase</keyword>
<keyword evidence="2" id="KW-0479">Metal-binding</keyword>
<evidence type="ECO:0000256" key="1">
    <source>
        <dbReference type="ARBA" id="ARBA00001961"/>
    </source>
</evidence>
<dbReference type="PANTHER" id="PTHR10869">
    <property type="entry name" value="PROLYL 4-HYDROXYLASE ALPHA SUBUNIT"/>
    <property type="match status" value="1"/>
</dbReference>
<keyword evidence="5" id="KW-0408">Iron</keyword>
<dbReference type="GO" id="GO:0031418">
    <property type="term" value="F:L-ascorbic acid binding"/>
    <property type="evidence" value="ECO:0007669"/>
    <property type="project" value="InterPro"/>
</dbReference>
<protein>
    <recommendedName>
        <fullName evidence="6">Fe2OG dioxygenase domain-containing protein</fullName>
    </recommendedName>
</protein>
<accession>A0A3G5AHF3</accession>
<dbReference type="GO" id="GO:0005506">
    <property type="term" value="F:iron ion binding"/>
    <property type="evidence" value="ECO:0007669"/>
    <property type="project" value="InterPro"/>
</dbReference>
<dbReference type="EMBL" id="MK072510">
    <property type="protein sequence ID" value="AYV86590.1"/>
    <property type="molecule type" value="Genomic_DNA"/>
</dbReference>
<proteinExistence type="predicted"/>
<evidence type="ECO:0000256" key="3">
    <source>
        <dbReference type="ARBA" id="ARBA00022964"/>
    </source>
</evidence>
<dbReference type="PROSITE" id="PS51471">
    <property type="entry name" value="FE2OG_OXY"/>
    <property type="match status" value="1"/>
</dbReference>
<dbReference type="InterPro" id="IPR045054">
    <property type="entry name" value="P4HA-like"/>
</dbReference>
<evidence type="ECO:0000256" key="5">
    <source>
        <dbReference type="ARBA" id="ARBA00023004"/>
    </source>
</evidence>
<comment type="cofactor">
    <cofactor evidence="1">
        <name>L-ascorbate</name>
        <dbReference type="ChEBI" id="CHEBI:38290"/>
    </cofactor>
</comment>
<dbReference type="SMART" id="SM00702">
    <property type="entry name" value="P4Hc"/>
    <property type="match status" value="1"/>
</dbReference>
<organism evidence="7">
    <name type="scientific">Sylvanvirus sp</name>
    <dbReference type="NCBI Taxonomy" id="2487774"/>
    <lineage>
        <taxon>Viruses</taxon>
    </lineage>
</organism>
<gene>
    <name evidence="7" type="ORF">Sylvanvirus4_4</name>
</gene>
<evidence type="ECO:0000256" key="4">
    <source>
        <dbReference type="ARBA" id="ARBA00023002"/>
    </source>
</evidence>
<keyword evidence="4" id="KW-0560">Oxidoreductase</keyword>
<feature type="domain" description="Fe2OG dioxygenase" evidence="6">
    <location>
        <begin position="102"/>
        <end position="243"/>
    </location>
</feature>
<dbReference type="PANTHER" id="PTHR10869:SF241">
    <property type="entry name" value="FE2OG DIOXYGENASE DOMAIN-CONTAINING PROTEIN"/>
    <property type="match status" value="1"/>
</dbReference>
<dbReference type="InterPro" id="IPR005123">
    <property type="entry name" value="Oxoglu/Fe-dep_dioxygenase_dom"/>
</dbReference>
<reference evidence="7" key="1">
    <citation type="submission" date="2018-10" db="EMBL/GenBank/DDBJ databases">
        <title>Hidden diversity of soil giant viruses.</title>
        <authorList>
            <person name="Schulz F."/>
            <person name="Alteio L."/>
            <person name="Goudeau D."/>
            <person name="Ryan E.M."/>
            <person name="Malmstrom R.R."/>
            <person name="Blanchard J."/>
            <person name="Woyke T."/>
        </authorList>
    </citation>
    <scope>NUCLEOTIDE SEQUENCE</scope>
    <source>
        <strain evidence="7">SYV1</strain>
    </source>
</reference>
<dbReference type="GO" id="GO:0004656">
    <property type="term" value="F:procollagen-proline 4-dioxygenase activity"/>
    <property type="evidence" value="ECO:0007669"/>
    <property type="project" value="TreeGrafter"/>
</dbReference>
<sequence>MSSLSRAVEVERLNLLPLFPEKKDAYAMIIDHLFTEQECQDMIERTEVIGYEEALVGAQQLRVESQRNNYRVILDNQDLAAEIYRRVHPYLPKKWLGHNLSRVNERLRFLKYKPGEYFKPHNDGIYVNETSTEQTYITIHLYLNDVKEGHGGETTFTTAPLGYGRHLLEQKRLKETDPTQNPIQHVSVRPVTGRALVFEHHLKHEGSTLLQGVKYTLRAEALYTLNGDKPNRAPRWNLTFPHPQYEV</sequence>